<evidence type="ECO:0008006" key="5">
    <source>
        <dbReference type="Google" id="ProtNLM"/>
    </source>
</evidence>
<feature type="compositionally biased region" description="Low complexity" evidence="1">
    <location>
        <begin position="12"/>
        <end position="23"/>
    </location>
</feature>
<dbReference type="AlphaFoldDB" id="A0A0F3NLC8"/>
<dbReference type="PATRIC" id="fig|1359161.3.peg.144"/>
<evidence type="ECO:0000313" key="2">
    <source>
        <dbReference type="EMBL" id="KJV68456.1"/>
    </source>
</evidence>
<dbReference type="Proteomes" id="UP000033754">
    <property type="component" value="Unassembled WGS sequence"/>
</dbReference>
<organism evidence="3 4">
    <name type="scientific">Anaplasma phagocytophilum str. NCH-1</name>
    <dbReference type="NCBI Taxonomy" id="1359161"/>
    <lineage>
        <taxon>Bacteria</taxon>
        <taxon>Pseudomonadati</taxon>
        <taxon>Pseudomonadota</taxon>
        <taxon>Alphaproteobacteria</taxon>
        <taxon>Rickettsiales</taxon>
        <taxon>Anaplasmataceae</taxon>
        <taxon>Anaplasma</taxon>
        <taxon>phagocytophilum group</taxon>
    </lineage>
</organism>
<evidence type="ECO:0000256" key="1">
    <source>
        <dbReference type="SAM" id="MobiDB-lite"/>
    </source>
</evidence>
<evidence type="ECO:0000313" key="3">
    <source>
        <dbReference type="EMBL" id="KJV68566.1"/>
    </source>
</evidence>
<name>A0A0F3NLC8_ANAPH</name>
<accession>A0A0F3NLC8</accession>
<dbReference type="EMBL" id="LANT01000001">
    <property type="protein sequence ID" value="KJV68456.1"/>
    <property type="molecule type" value="Genomic_DNA"/>
</dbReference>
<protein>
    <recommendedName>
        <fullName evidence="5">IgA FC receptor</fullName>
    </recommendedName>
</protein>
<reference evidence="3 4" key="1">
    <citation type="submission" date="2015-01" db="EMBL/GenBank/DDBJ databases">
        <title>Genome Sequencing of Rickettsiales.</title>
        <authorList>
            <person name="Daugherty S.C."/>
            <person name="Su Q."/>
            <person name="Abolude K."/>
            <person name="Beier-Sexton M."/>
            <person name="Carlyon J.A."/>
            <person name="Carter R."/>
            <person name="Day N.P."/>
            <person name="Dumler S.J."/>
            <person name="Dyachenko V."/>
            <person name="Godinez A."/>
            <person name="Kurtti T.J."/>
            <person name="Lichay M."/>
            <person name="Mullins K.E."/>
            <person name="Ott S."/>
            <person name="Pappas-Brown V."/>
            <person name="Paris D.H."/>
            <person name="Patel P."/>
            <person name="Richards A.L."/>
            <person name="Sadzewicz L."/>
            <person name="Sears K."/>
            <person name="Seidman D."/>
            <person name="Sengamalay N."/>
            <person name="Stenos J."/>
            <person name="Tallon L.J."/>
            <person name="Vincent G."/>
            <person name="Fraser C.M."/>
            <person name="Munderloh U."/>
            <person name="Dunning-Hotopp J.C."/>
        </authorList>
    </citation>
    <scope>NUCLEOTIDE SEQUENCE [LARGE SCALE GENOMIC DNA]</scope>
    <source>
        <strain evidence="3 4">NCH-1</strain>
    </source>
</reference>
<evidence type="ECO:0000313" key="4">
    <source>
        <dbReference type="Proteomes" id="UP000033754"/>
    </source>
</evidence>
<comment type="caution">
    <text evidence="3">The sequence shown here is derived from an EMBL/GenBank/DDBJ whole genome shotgun (WGS) entry which is preliminary data.</text>
</comment>
<feature type="region of interest" description="Disordered" evidence="1">
    <location>
        <begin position="1"/>
        <end position="23"/>
    </location>
</feature>
<proteinExistence type="predicted"/>
<gene>
    <name evidence="3" type="ORF">EPHNCH_0067</name>
    <name evidence="2" type="ORF">EPHNCH_0139</name>
</gene>
<dbReference type="RefSeq" id="WP_020849156.1">
    <property type="nucleotide sequence ID" value="NZ_LANT01000001.1"/>
</dbReference>
<sequence>MLDAPEIPKVPQIPRIPEIPGIPEISEIPEMPEMPRIPEAPKMPKFPRSLIMPSFGTLCYSRRVNDVCTFYTLNSIEIGIFLHYWCCGAELFIHNKLYMFCTLNSN</sequence>
<dbReference type="EMBL" id="LANT01000001">
    <property type="protein sequence ID" value="KJV68566.1"/>
    <property type="molecule type" value="Genomic_DNA"/>
</dbReference>